<dbReference type="NCBIfam" id="TIGR03814">
    <property type="entry name" value="Gln_ase"/>
    <property type="match status" value="1"/>
</dbReference>
<dbReference type="Proteomes" id="UP000179797">
    <property type="component" value="Unassembled WGS sequence"/>
</dbReference>
<feature type="binding site" evidence="6">
    <location>
        <position position="117"/>
    </location>
    <ligand>
        <name>substrate</name>
    </ligand>
</feature>
<dbReference type="Gene3D" id="3.40.710.10">
    <property type="entry name" value="DD-peptidase/beta-lactamase superfamily"/>
    <property type="match status" value="1"/>
</dbReference>
<dbReference type="OrthoDB" id="9788822at2"/>
<evidence type="ECO:0000256" key="3">
    <source>
        <dbReference type="ARBA" id="ARBA00012918"/>
    </source>
</evidence>
<feature type="binding site" evidence="6">
    <location>
        <position position="161"/>
    </location>
    <ligand>
        <name>substrate</name>
    </ligand>
</feature>
<keyword evidence="4 6" id="KW-0378">Hydrolase</keyword>
<dbReference type="InterPro" id="IPR012338">
    <property type="entry name" value="Beta-lactam/transpept-like"/>
</dbReference>
<dbReference type="GO" id="GO:0004359">
    <property type="term" value="F:glutaminase activity"/>
    <property type="evidence" value="ECO:0007669"/>
    <property type="project" value="UniProtKB-UniRule"/>
</dbReference>
<evidence type="ECO:0000256" key="4">
    <source>
        <dbReference type="ARBA" id="ARBA00022801"/>
    </source>
</evidence>
<evidence type="ECO:0000313" key="8">
    <source>
        <dbReference type="Proteomes" id="UP000179797"/>
    </source>
</evidence>
<evidence type="ECO:0000256" key="6">
    <source>
        <dbReference type="HAMAP-Rule" id="MF_00313"/>
    </source>
</evidence>
<sequence length="308" mass="34477">MHRIANHKEIIQKIYQEIIEGDNLGAPAGYIPNLAKVDPNHFGVYFMSTQEDNFGIGDWEKKFSIQSISKVLSLSLAYQILGDSIWSRVGVEPSGSAFNSLVRLETDNGIPRNPFLNGGAIVICDLLFSQLDNPLEDFIQFVREVSGCEEINYSEEVAKSEASVGYRNIALCNFIKSFGNIDNDPNDVLHFYFHICSIEMNCYQLTKAFEFLMDGRFKTKKGSSVLNLSQAKRINAIMQTCGFYDESGEFSFKVGLPGKSGVGGGIVAVHPEKYCICVWSPNLNKNGNSYRGMKFLERFTTETELSIF</sequence>
<dbReference type="EC" id="3.5.1.2" evidence="3 6"/>
<keyword evidence="8" id="KW-1185">Reference proteome</keyword>
<organism evidence="7 8">
    <name type="scientific">Flammeovirga pacifica</name>
    <dbReference type="NCBI Taxonomy" id="915059"/>
    <lineage>
        <taxon>Bacteria</taxon>
        <taxon>Pseudomonadati</taxon>
        <taxon>Bacteroidota</taxon>
        <taxon>Cytophagia</taxon>
        <taxon>Cytophagales</taxon>
        <taxon>Flammeovirgaceae</taxon>
        <taxon>Flammeovirga</taxon>
    </lineage>
</organism>
<feature type="binding site" evidence="6">
    <location>
        <position position="67"/>
    </location>
    <ligand>
        <name>substrate</name>
    </ligand>
</feature>
<comment type="catalytic activity">
    <reaction evidence="5 6">
        <text>L-glutamine + H2O = L-glutamate + NH4(+)</text>
        <dbReference type="Rhea" id="RHEA:15889"/>
        <dbReference type="ChEBI" id="CHEBI:15377"/>
        <dbReference type="ChEBI" id="CHEBI:28938"/>
        <dbReference type="ChEBI" id="CHEBI:29985"/>
        <dbReference type="ChEBI" id="CHEBI:58359"/>
        <dbReference type="EC" id="3.5.1.2"/>
    </reaction>
</comment>
<dbReference type="Pfam" id="PF04960">
    <property type="entry name" value="Glutaminase"/>
    <property type="match status" value="1"/>
</dbReference>
<evidence type="ECO:0000256" key="2">
    <source>
        <dbReference type="ARBA" id="ARBA00011881"/>
    </source>
</evidence>
<dbReference type="GO" id="GO:0006543">
    <property type="term" value="P:L-glutamine catabolic process"/>
    <property type="evidence" value="ECO:0007669"/>
    <property type="project" value="TreeGrafter"/>
</dbReference>
<dbReference type="HAMAP" id="MF_00313">
    <property type="entry name" value="Glutaminase"/>
    <property type="match status" value="1"/>
</dbReference>
<proteinExistence type="inferred from homology"/>
<dbReference type="PANTHER" id="PTHR12544:SF29">
    <property type="entry name" value="GLUTAMINASE"/>
    <property type="match status" value="1"/>
</dbReference>
<dbReference type="EMBL" id="JRYR02000002">
    <property type="protein sequence ID" value="OHX64683.1"/>
    <property type="molecule type" value="Genomic_DNA"/>
</dbReference>
<dbReference type="STRING" id="915059.NH26_24275"/>
<feature type="binding site" evidence="6">
    <location>
        <position position="244"/>
    </location>
    <ligand>
        <name>substrate</name>
    </ligand>
</feature>
<dbReference type="GO" id="GO:0006537">
    <property type="term" value="P:glutamate biosynthetic process"/>
    <property type="evidence" value="ECO:0007669"/>
    <property type="project" value="TreeGrafter"/>
</dbReference>
<comment type="caution">
    <text evidence="7">The sequence shown here is derived from an EMBL/GenBank/DDBJ whole genome shotgun (WGS) entry which is preliminary data.</text>
</comment>
<accession>A0A1S1YUY9</accession>
<comment type="similarity">
    <text evidence="1 6">Belongs to the glutaminase family.</text>
</comment>
<dbReference type="NCBIfam" id="NF002133">
    <property type="entry name" value="PRK00971.1-2"/>
    <property type="match status" value="1"/>
</dbReference>
<gene>
    <name evidence="6" type="primary">glsA</name>
    <name evidence="7" type="ORF">NH26_24275</name>
</gene>
<protein>
    <recommendedName>
        <fullName evidence="3 6">Glutaminase</fullName>
        <ecNumber evidence="3 6">3.5.1.2</ecNumber>
    </recommendedName>
</protein>
<dbReference type="FunFam" id="3.40.710.10:FF:000005">
    <property type="entry name" value="Glutaminase"/>
    <property type="match status" value="1"/>
</dbReference>
<feature type="binding site" evidence="6">
    <location>
        <position position="192"/>
    </location>
    <ligand>
        <name>substrate</name>
    </ligand>
</feature>
<dbReference type="RefSeq" id="WP_044217302.1">
    <property type="nucleotide sequence ID" value="NZ_JRYR02000002.1"/>
</dbReference>
<dbReference type="InterPro" id="IPR015868">
    <property type="entry name" value="Glutaminase"/>
</dbReference>
<feature type="binding site" evidence="6">
    <location>
        <position position="262"/>
    </location>
    <ligand>
        <name>substrate</name>
    </ligand>
</feature>
<feature type="binding site" evidence="6">
    <location>
        <position position="168"/>
    </location>
    <ligand>
        <name>substrate</name>
    </ligand>
</feature>
<comment type="subunit">
    <text evidence="2 6">Homotetramer.</text>
</comment>
<dbReference type="AlphaFoldDB" id="A0A1S1YUY9"/>
<evidence type="ECO:0000256" key="1">
    <source>
        <dbReference type="ARBA" id="ARBA00011076"/>
    </source>
</evidence>
<dbReference type="PANTHER" id="PTHR12544">
    <property type="entry name" value="GLUTAMINASE"/>
    <property type="match status" value="1"/>
</dbReference>
<evidence type="ECO:0000313" key="7">
    <source>
        <dbReference type="EMBL" id="OHX64683.1"/>
    </source>
</evidence>
<reference evidence="7 8" key="1">
    <citation type="journal article" date="2012" name="Int. J. Syst. Evol. Microbiol.">
        <title>Flammeovirga pacifica sp. nov., isolated from deep-sea sediment.</title>
        <authorList>
            <person name="Xu H."/>
            <person name="Fu Y."/>
            <person name="Yang N."/>
            <person name="Ding Z."/>
            <person name="Lai Q."/>
            <person name="Zeng R."/>
        </authorList>
    </citation>
    <scope>NUCLEOTIDE SEQUENCE [LARGE SCALE GENOMIC DNA]</scope>
    <source>
        <strain evidence="8">DSM 24597 / LMG 26175 / WPAGA1</strain>
    </source>
</reference>
<keyword evidence="6" id="KW-0007">Acetylation</keyword>
<name>A0A1S1YUY9_FLAPC</name>
<dbReference type="SUPFAM" id="SSF56601">
    <property type="entry name" value="beta-lactamase/transpeptidase-like"/>
    <property type="match status" value="1"/>
</dbReference>
<evidence type="ECO:0000256" key="5">
    <source>
        <dbReference type="ARBA" id="ARBA00049534"/>
    </source>
</evidence>